<keyword evidence="4 6" id="KW-0326">Glycosidase</keyword>
<sequence>MQYPTWLTRVSKKTAAWLAVTATMFAGLTATTVTTTHTAEAATTRDSYSDTVGNATFEAARKKYGLAKEMRNGATLHAFMWSFKTIQEHLPEIAEAGYTSIQTEPIVEIKDNRELGKGRWYLNWYYVYQPVSMNIGNYVMGTEDDFKTLCKEAHKYGIRIIVDSVSNHFTSDWDAIDPEWQNKAYFHAQKAISDYNNREDCTQNTLSGLWDLNTQNDYVAQKMHELLQRTVADGADGFRFDAAKHIELTNEFGGSQYWNTILPNGAQFQYGEVLQDANVRESDYATMFANSSVGGGGITTSNYGHEVRNALNDHSLNTRFFTDYQVETDPENMVTWVESHDNYCDRQSEKLTDDQIKLGWAVITARKNGMSLFFSRPYASGGTQEWFSEKSHIGDVGSDLWKDPEVVAVNHFRNQMEGEADNLSNCGNDGCIMVERYVSDGNSANDGVMVAADEDGGTSLVGQSVKLDNGTYTDEVTGATITVSGGKITAGSIANNQVAVFYNPTVSHTKISSAEAMPNTGEFEDTLDVTMRSFNMKNATYTTSEGDSGTLTDGKVVTVGDSTKGGNKVTVTVKGTGNNGKSVSHTYTYTKTKQIDVTSVAISGDGVKNGALSMDLAKTTSVQLTATVTPSNASAKTVTWKSSNESVATVNSDGVVTGVKAGSATITATAGGKSATVKITLTGEIPTTAMTTVYYPTTNGWAGYYLHYKVGNGVNGKWDSDVNGRIKFETACDGWVKATVRTDGAQLEFDITDNGSSWDNNGGKNYVASGSTIVVENGKIGTVAPCKATPDPDPEPEKPTVEKIVISGDGVKDGKLNLKVGEDATLTATVTSESASSLPLYWSSSDSSVASVMGTGVVSAKATGTVTITAESGGVKASVTLTV</sequence>
<evidence type="ECO:0000256" key="2">
    <source>
        <dbReference type="ARBA" id="ARBA00022801"/>
    </source>
</evidence>
<evidence type="ECO:0000259" key="9">
    <source>
        <dbReference type="SMART" id="SM00642"/>
    </source>
</evidence>
<dbReference type="CDD" id="cd11315">
    <property type="entry name" value="AmyAc_bac1_AmyA"/>
    <property type="match status" value="1"/>
</dbReference>
<dbReference type="Gene3D" id="3.20.20.80">
    <property type="entry name" value="Glycosidases"/>
    <property type="match status" value="1"/>
</dbReference>
<evidence type="ECO:0000256" key="1">
    <source>
        <dbReference type="ARBA" id="ARBA00008061"/>
    </source>
</evidence>
<dbReference type="Pfam" id="PF02368">
    <property type="entry name" value="Big_2"/>
    <property type="match status" value="2"/>
</dbReference>
<evidence type="ECO:0000313" key="12">
    <source>
        <dbReference type="Proteomes" id="UP000710815"/>
    </source>
</evidence>
<feature type="domain" description="Glycosyl hydrolase family 13 catalytic" evidence="9">
    <location>
        <begin position="73"/>
        <end position="413"/>
    </location>
</feature>
<proteinExistence type="inferred from homology"/>
<name>A0ABS9VYW6_9BIFI</name>
<dbReference type="InterPro" id="IPR013780">
    <property type="entry name" value="Glyco_hydro_b"/>
</dbReference>
<evidence type="ECO:0000256" key="7">
    <source>
        <dbReference type="SAM" id="SignalP"/>
    </source>
</evidence>
<dbReference type="InterPro" id="IPR003343">
    <property type="entry name" value="Big_2"/>
</dbReference>
<dbReference type="InterPro" id="IPR006047">
    <property type="entry name" value="GH13_cat_dom"/>
</dbReference>
<dbReference type="Proteomes" id="UP000710815">
    <property type="component" value="Unassembled WGS sequence"/>
</dbReference>
<dbReference type="Gene3D" id="2.60.40.10">
    <property type="entry name" value="Immunoglobulins"/>
    <property type="match status" value="1"/>
</dbReference>
<reference evidence="11 12" key="1">
    <citation type="journal article" date="2021" name="Environ. Microbiol.">
        <title>Genetic insights into the dark matter of the mammalian gut microbiota through targeted genome reconstruction.</title>
        <authorList>
            <person name="Lugli G.A."/>
            <person name="Alessandri G."/>
            <person name="Milani C."/>
            <person name="Viappiani A."/>
            <person name="Fontana F."/>
            <person name="Tarracchini C."/>
            <person name="Mancabelli L."/>
            <person name="Argentini C."/>
            <person name="Ruiz L."/>
            <person name="Margolles A."/>
            <person name="van Sinderen D."/>
            <person name="Turroni F."/>
            <person name="Ventura M."/>
        </authorList>
    </citation>
    <scope>NUCLEOTIDE SEQUENCE [LARGE SCALE GENOMIC DNA]</scope>
    <source>
        <strain evidence="11 12">MA1</strain>
    </source>
</reference>
<evidence type="ECO:0000259" key="10">
    <source>
        <dbReference type="SMART" id="SM01066"/>
    </source>
</evidence>
<gene>
    <name evidence="11" type="ORF">JS533_013470</name>
</gene>
<dbReference type="SMART" id="SM00642">
    <property type="entry name" value="Aamy"/>
    <property type="match status" value="1"/>
</dbReference>
<feature type="domain" description="BIG2" evidence="8">
    <location>
        <begin position="596"/>
        <end position="680"/>
    </location>
</feature>
<protein>
    <recommendedName>
        <fullName evidence="6">Alpha-amylase</fullName>
        <ecNumber evidence="6">3.2.1.1</ecNumber>
    </recommendedName>
</protein>
<keyword evidence="3 6" id="KW-0119">Carbohydrate metabolism</keyword>
<dbReference type="Gene3D" id="2.60.40.1180">
    <property type="entry name" value="Golgi alpha-mannosidase II"/>
    <property type="match status" value="1"/>
</dbReference>
<keyword evidence="7" id="KW-0732">Signal</keyword>
<dbReference type="InterPro" id="IPR008964">
    <property type="entry name" value="Invasin/intimin_cell_adhesion"/>
</dbReference>
<feature type="chain" id="PRO_5045641060" description="Alpha-amylase" evidence="7">
    <location>
        <begin position="27"/>
        <end position="883"/>
    </location>
</feature>
<dbReference type="PRINTS" id="PR00110">
    <property type="entry name" value="ALPHAAMYLASE"/>
</dbReference>
<evidence type="ECO:0000256" key="3">
    <source>
        <dbReference type="ARBA" id="ARBA00023277"/>
    </source>
</evidence>
<comment type="catalytic activity">
    <reaction evidence="6">
        <text>Endohydrolysis of (1-&gt;4)-alpha-D-glucosidic linkages in polysaccharides containing three or more (1-&gt;4)-alpha-linked D-glucose units.</text>
        <dbReference type="EC" id="3.2.1.1"/>
    </reaction>
</comment>
<comment type="similarity">
    <text evidence="1 5">Belongs to the glycosyl hydrolase 13 family.</text>
</comment>
<feature type="non-terminal residue" evidence="11">
    <location>
        <position position="883"/>
    </location>
</feature>
<keyword evidence="12" id="KW-1185">Reference proteome</keyword>
<dbReference type="SMART" id="SM00635">
    <property type="entry name" value="BID_2"/>
    <property type="match status" value="2"/>
</dbReference>
<dbReference type="SUPFAM" id="SSF49373">
    <property type="entry name" value="Invasin/intimin cell-adhesion fragments"/>
    <property type="match status" value="2"/>
</dbReference>
<dbReference type="SUPFAM" id="SSF51445">
    <property type="entry name" value="(Trans)glycosidases"/>
    <property type="match status" value="1"/>
</dbReference>
<dbReference type="EMBL" id="JAFEJT020000112">
    <property type="protein sequence ID" value="MCH9277258.1"/>
    <property type="molecule type" value="Genomic_DNA"/>
</dbReference>
<feature type="signal peptide" evidence="7">
    <location>
        <begin position="1"/>
        <end position="26"/>
    </location>
</feature>
<organism evidence="11 12">
    <name type="scientific">Bifidobacterium amazonense</name>
    <dbReference type="NCBI Taxonomy" id="2809027"/>
    <lineage>
        <taxon>Bacteria</taxon>
        <taxon>Bacillati</taxon>
        <taxon>Actinomycetota</taxon>
        <taxon>Actinomycetes</taxon>
        <taxon>Bifidobacteriales</taxon>
        <taxon>Bifidobacteriaceae</taxon>
        <taxon>Bifidobacterium</taxon>
    </lineage>
</organism>
<dbReference type="SMART" id="SM01066">
    <property type="entry name" value="CBM_25"/>
    <property type="match status" value="1"/>
</dbReference>
<dbReference type="Gene3D" id="2.60.40.1080">
    <property type="match status" value="2"/>
</dbReference>
<keyword evidence="2 6" id="KW-0378">Hydrolase</keyword>
<dbReference type="PANTHER" id="PTHR43447">
    <property type="entry name" value="ALPHA-AMYLASE"/>
    <property type="match status" value="1"/>
</dbReference>
<evidence type="ECO:0000256" key="6">
    <source>
        <dbReference type="RuleBase" id="RU361134"/>
    </source>
</evidence>
<accession>A0ABS9VYW6</accession>
<evidence type="ECO:0000313" key="11">
    <source>
        <dbReference type="EMBL" id="MCH9277258.1"/>
    </source>
</evidence>
<dbReference type="InterPro" id="IPR017853">
    <property type="entry name" value="GH"/>
</dbReference>
<dbReference type="EC" id="3.2.1.1" evidence="6"/>
<dbReference type="InterPro" id="IPR006046">
    <property type="entry name" value="Alpha_amylase"/>
</dbReference>
<comment type="caution">
    <text evidence="11">The sequence shown here is derived from an EMBL/GenBank/DDBJ whole genome shotgun (WGS) entry which is preliminary data.</text>
</comment>
<feature type="domain" description="Carbohydrate binding module family 25" evidence="10">
    <location>
        <begin position="689"/>
        <end position="771"/>
    </location>
</feature>
<dbReference type="Pfam" id="PF00128">
    <property type="entry name" value="Alpha-amylase"/>
    <property type="match status" value="1"/>
</dbReference>
<reference evidence="11 12" key="2">
    <citation type="journal article" date="2021" name="Syst. Appl. Microbiol.">
        <title>Phylogenetic classification of ten novel species belonging to the genus Bifidobacterium comprising B. phasiani sp. nov., B. pongonis sp. nov., B. saguinibicoloris sp. nov., B. colobi sp. nov., B. simiiventris sp. nov., B. santillanense sp. nov., B. miconis sp. nov., B. amazonense sp. nov., B. pluvialisilvae sp. nov., and B. miconisargentati sp. nov.</title>
        <authorList>
            <person name="Lugli G.A."/>
            <person name="Calvete-Torre I."/>
            <person name="Alessandri G."/>
            <person name="Milani C."/>
            <person name="Turroni F."/>
            <person name="Laiolo P."/>
            <person name="Ossiprandi M.C."/>
            <person name="Margolles A."/>
            <person name="Ruiz L."/>
            <person name="Ventura M."/>
        </authorList>
    </citation>
    <scope>NUCLEOTIDE SEQUENCE [LARGE SCALE GENOMIC DNA]</scope>
    <source>
        <strain evidence="11 12">MA1</strain>
    </source>
</reference>
<dbReference type="InterPro" id="IPR013783">
    <property type="entry name" value="Ig-like_fold"/>
</dbReference>
<feature type="domain" description="BIG2" evidence="8">
    <location>
        <begin position="805"/>
        <end position="882"/>
    </location>
</feature>
<dbReference type="RefSeq" id="WP_241515319.1">
    <property type="nucleotide sequence ID" value="NZ_JAFEJT020000112.1"/>
</dbReference>
<evidence type="ECO:0000256" key="5">
    <source>
        <dbReference type="RuleBase" id="RU003615"/>
    </source>
</evidence>
<evidence type="ECO:0000259" key="8">
    <source>
        <dbReference type="SMART" id="SM00635"/>
    </source>
</evidence>
<dbReference type="InterPro" id="IPR005085">
    <property type="entry name" value="CBM25"/>
</dbReference>
<dbReference type="SUPFAM" id="SSF51011">
    <property type="entry name" value="Glycosyl hydrolase domain"/>
    <property type="match status" value="1"/>
</dbReference>
<evidence type="ECO:0000256" key="4">
    <source>
        <dbReference type="ARBA" id="ARBA00023295"/>
    </source>
</evidence>